<proteinExistence type="predicted"/>
<sequence>RIPYCSTGGTEPSSFNVLNIQPADRFLVQFRDRSGQSNSDTMKFAVLTFLILCLLGAALSVGVDVDHCSPKGTLYRMDRTSSCNDCCCVKSKDGKVDYVPKCSPKPSCTVPTPIDWTKMKKVFANKICA</sequence>
<evidence type="ECO:0000256" key="1">
    <source>
        <dbReference type="SAM" id="Phobius"/>
    </source>
</evidence>
<keyword evidence="1" id="KW-0472">Membrane</keyword>
<feature type="non-terminal residue" evidence="2">
    <location>
        <position position="1"/>
    </location>
</feature>
<dbReference type="EMBL" id="GBRD01009066">
    <property type="protein sequence ID" value="JAG56755.1"/>
    <property type="molecule type" value="Transcribed_RNA"/>
</dbReference>
<dbReference type="AlphaFoldDB" id="A0A0K8SV31"/>
<protein>
    <submittedName>
        <fullName evidence="2">Uncharacterized protein</fullName>
    </submittedName>
</protein>
<organism evidence="2">
    <name type="scientific">Lygus hesperus</name>
    <name type="common">Western plant bug</name>
    <dbReference type="NCBI Taxonomy" id="30085"/>
    <lineage>
        <taxon>Eukaryota</taxon>
        <taxon>Metazoa</taxon>
        <taxon>Ecdysozoa</taxon>
        <taxon>Arthropoda</taxon>
        <taxon>Hexapoda</taxon>
        <taxon>Insecta</taxon>
        <taxon>Pterygota</taxon>
        <taxon>Neoptera</taxon>
        <taxon>Paraneoptera</taxon>
        <taxon>Hemiptera</taxon>
        <taxon>Heteroptera</taxon>
        <taxon>Panheteroptera</taxon>
        <taxon>Cimicomorpha</taxon>
        <taxon>Miridae</taxon>
        <taxon>Mirini</taxon>
        <taxon>Lygus</taxon>
    </lineage>
</organism>
<keyword evidence="1" id="KW-1133">Transmembrane helix</keyword>
<evidence type="ECO:0000313" key="2">
    <source>
        <dbReference type="EMBL" id="JAG56755.1"/>
    </source>
</evidence>
<keyword evidence="1" id="KW-0812">Transmembrane</keyword>
<name>A0A0K8SV31_LYGHE</name>
<reference evidence="2" key="1">
    <citation type="submission" date="2014-09" db="EMBL/GenBank/DDBJ databases">
        <authorList>
            <person name="Magalhaes I.L.F."/>
            <person name="Oliveira U."/>
            <person name="Santos F.R."/>
            <person name="Vidigal T.H.D.A."/>
            <person name="Brescovit A.D."/>
            <person name="Santos A.J."/>
        </authorList>
    </citation>
    <scope>NUCLEOTIDE SEQUENCE</scope>
</reference>
<feature type="transmembrane region" description="Helical" evidence="1">
    <location>
        <begin position="44"/>
        <end position="63"/>
    </location>
</feature>
<accession>A0A0K8SV31</accession>